<feature type="transmembrane region" description="Helical" evidence="2">
    <location>
        <begin position="73"/>
        <end position="99"/>
    </location>
</feature>
<reference evidence="6 8" key="2">
    <citation type="submission" date="2020-03" db="EMBL/GenBank/DDBJ databases">
        <title>Is there a link between lipid content and antibiotic production in Streptomyces?</title>
        <authorList>
            <person name="David M."/>
            <person name="Lejeune C."/>
            <person name="Abreu S."/>
            <person name="Thibessard A."/>
            <person name="Leblond P."/>
            <person name="Chaminade P."/>
            <person name="Virolle M.-J."/>
        </authorList>
    </citation>
    <scope>NUCLEOTIDE SEQUENCE [LARGE SCALE GENOMIC DNA]</scope>
    <source>
        <strain evidence="6 8">DSM 41481</strain>
    </source>
</reference>
<dbReference type="EMBL" id="LHQL01000011">
    <property type="protein sequence ID" value="OOQ49484.1"/>
    <property type="molecule type" value="Genomic_DNA"/>
</dbReference>
<dbReference type="AlphaFoldDB" id="A0AAE6YAT0"/>
<feature type="domain" description="Septum formation-related" evidence="4">
    <location>
        <begin position="156"/>
        <end position="275"/>
    </location>
</feature>
<feature type="region of interest" description="Disordered" evidence="1">
    <location>
        <begin position="390"/>
        <end position="411"/>
    </location>
</feature>
<evidence type="ECO:0000256" key="1">
    <source>
        <dbReference type="SAM" id="MobiDB-lite"/>
    </source>
</evidence>
<feature type="domain" description="DUF4190" evidence="3">
    <location>
        <begin position="74"/>
        <end position="129"/>
    </location>
</feature>
<reference evidence="5 7" key="1">
    <citation type="submission" date="2015-07" db="EMBL/GenBank/DDBJ databases">
        <title>Draft Genome Sequence of Streptomyces antibioticus, IMRU 3720 reveals insights in the evolution of actinomycin biosynthetic gene clusters in Streptomyces.</title>
        <authorList>
            <person name="Crnovcic I."/>
            <person name="Ruckert C."/>
            <person name="Kalinowksi J."/>
            <person name="Keller U."/>
        </authorList>
    </citation>
    <scope>NUCLEOTIDE SEQUENCE [LARGE SCALE GENOMIC DNA]</scope>
    <source>
        <strain evidence="5 7">DSM 41481</strain>
    </source>
</reference>
<keyword evidence="7" id="KW-1185">Reference proteome</keyword>
<feature type="transmembrane region" description="Helical" evidence="2">
    <location>
        <begin position="111"/>
        <end position="131"/>
    </location>
</feature>
<proteinExistence type="predicted"/>
<evidence type="ECO:0000313" key="5">
    <source>
        <dbReference type="EMBL" id="OOQ49484.1"/>
    </source>
</evidence>
<evidence type="ECO:0000313" key="6">
    <source>
        <dbReference type="EMBL" id="QIT46443.1"/>
    </source>
</evidence>
<keyword evidence="2" id="KW-1133">Transmembrane helix</keyword>
<sequence length="411" mass="43436">MSIPPPPGPQQPQDPYAAPTPPQGAYPQAPYGPQPYGPQGPGPYPPPPYGGPPYATWGQGYSPFTRPSPVNGVAIAALVLGVLCFLPAVGLILGIVALVQIRRRGERGKGMAVTGAVLSSVGLALWVLLLATNAGTDFWEGVKEGAAESSFSLDRGDCFDVPGPGFDEDVYDVDEVPCAGEHEGEVFAVVPVTGRDFPGDDRVTALAEDKCWTLRSAYAMDTWALGEDVDVYYLVPTADSWDWGDHEVTCVFASVDESGTLTGSLRSDASTLNADQVAFLNAMNAVDAVLDQEPQDYPEDDLAVNKDWAADVRDAFGEQAAALRAHSWPGTSATSVEALAAEMEDIGEDWGKAATARDVDRFYTYYDRGYESVDGKTTVTARKALGLATTPPVYDEESGGDGGGGSGRLDV</sequence>
<dbReference type="InterPro" id="IPR026004">
    <property type="entry name" value="Septum_form"/>
</dbReference>
<dbReference type="Proteomes" id="UP000190306">
    <property type="component" value="Chromosome"/>
</dbReference>
<feature type="compositionally biased region" description="Gly residues" evidence="1">
    <location>
        <begin position="400"/>
        <end position="411"/>
    </location>
</feature>
<keyword evidence="2" id="KW-0812">Transmembrane</keyword>
<dbReference type="Pfam" id="PF13845">
    <property type="entry name" value="Septum_form"/>
    <property type="match status" value="1"/>
</dbReference>
<evidence type="ECO:0000256" key="2">
    <source>
        <dbReference type="SAM" id="Phobius"/>
    </source>
</evidence>
<evidence type="ECO:0000313" key="7">
    <source>
        <dbReference type="Proteomes" id="UP000190306"/>
    </source>
</evidence>
<dbReference type="EMBL" id="CP050692">
    <property type="protein sequence ID" value="QIT46443.1"/>
    <property type="molecule type" value="Genomic_DNA"/>
</dbReference>
<name>A0AAE6YAT0_STRAT</name>
<organism evidence="6 8">
    <name type="scientific">Streptomyces antibioticus</name>
    <dbReference type="NCBI Taxonomy" id="1890"/>
    <lineage>
        <taxon>Bacteria</taxon>
        <taxon>Bacillati</taxon>
        <taxon>Actinomycetota</taxon>
        <taxon>Actinomycetes</taxon>
        <taxon>Kitasatosporales</taxon>
        <taxon>Streptomycetaceae</taxon>
        <taxon>Streptomyces</taxon>
    </lineage>
</organism>
<protein>
    <submittedName>
        <fullName evidence="6">DUF4190 domain-containing protein</fullName>
    </submittedName>
</protein>
<dbReference type="InterPro" id="IPR025241">
    <property type="entry name" value="DUF4190"/>
</dbReference>
<feature type="region of interest" description="Disordered" evidence="1">
    <location>
        <begin position="1"/>
        <end position="51"/>
    </location>
</feature>
<dbReference type="Pfam" id="PF13828">
    <property type="entry name" value="DUF4190"/>
    <property type="match status" value="1"/>
</dbReference>
<evidence type="ECO:0000259" key="4">
    <source>
        <dbReference type="Pfam" id="PF13845"/>
    </source>
</evidence>
<dbReference type="Proteomes" id="UP000502504">
    <property type="component" value="Chromosome"/>
</dbReference>
<dbReference type="RefSeq" id="WP_078634713.1">
    <property type="nucleotide sequence ID" value="NZ_CM007717.1"/>
</dbReference>
<keyword evidence="2" id="KW-0472">Membrane</keyword>
<accession>A0AAE6YAT0</accession>
<evidence type="ECO:0000259" key="3">
    <source>
        <dbReference type="Pfam" id="PF13828"/>
    </source>
</evidence>
<evidence type="ECO:0000313" key="8">
    <source>
        <dbReference type="Proteomes" id="UP000502504"/>
    </source>
</evidence>
<gene>
    <name evidence="5" type="ORF">AFM16_24930</name>
    <name evidence="6" type="ORF">HCX60_25350</name>
</gene>